<feature type="non-terminal residue" evidence="1">
    <location>
        <position position="1"/>
    </location>
</feature>
<protein>
    <submittedName>
        <fullName evidence="1">Uncharacterized protein</fullName>
    </submittedName>
</protein>
<dbReference type="EMBL" id="QJKJ01014920">
    <property type="protein sequence ID" value="RDX63410.1"/>
    <property type="molecule type" value="Genomic_DNA"/>
</dbReference>
<evidence type="ECO:0000313" key="2">
    <source>
        <dbReference type="Proteomes" id="UP000257109"/>
    </source>
</evidence>
<reference evidence="1" key="1">
    <citation type="submission" date="2018-05" db="EMBL/GenBank/DDBJ databases">
        <title>Draft genome of Mucuna pruriens seed.</title>
        <authorList>
            <person name="Nnadi N.E."/>
            <person name="Vos R."/>
            <person name="Hasami M.H."/>
            <person name="Devisetty U.K."/>
            <person name="Aguiy J.C."/>
        </authorList>
    </citation>
    <scope>NUCLEOTIDE SEQUENCE [LARGE SCALE GENOMIC DNA]</scope>
    <source>
        <strain evidence="1">JCA_2017</strain>
    </source>
</reference>
<name>A0A371EBJ5_MUCPR</name>
<gene>
    <name evidence="1" type="ORF">CR513_58161</name>
</gene>
<keyword evidence="2" id="KW-1185">Reference proteome</keyword>
<dbReference type="Proteomes" id="UP000257109">
    <property type="component" value="Unassembled WGS sequence"/>
</dbReference>
<comment type="caution">
    <text evidence="1">The sequence shown here is derived from an EMBL/GenBank/DDBJ whole genome shotgun (WGS) entry which is preliminary data.</text>
</comment>
<proteinExistence type="predicted"/>
<dbReference type="AlphaFoldDB" id="A0A371EBJ5"/>
<sequence>MLKHIDQSYGNLGNNRPKDNFWHRIEHQSHHSQLHFRQCVDLLLHDTRSADLGQTSSSSLKVGSKGEGLAIERTSDKAQVHLLDLDLRQHQEDMRLKLMEDLKEFQIGPNLREKPRIGGTLKKGVEKQLIYFLSKN</sequence>
<organism evidence="1 2">
    <name type="scientific">Mucuna pruriens</name>
    <name type="common">Velvet bean</name>
    <name type="synonym">Dolichos pruriens</name>
    <dbReference type="NCBI Taxonomy" id="157652"/>
    <lineage>
        <taxon>Eukaryota</taxon>
        <taxon>Viridiplantae</taxon>
        <taxon>Streptophyta</taxon>
        <taxon>Embryophyta</taxon>
        <taxon>Tracheophyta</taxon>
        <taxon>Spermatophyta</taxon>
        <taxon>Magnoliopsida</taxon>
        <taxon>eudicotyledons</taxon>
        <taxon>Gunneridae</taxon>
        <taxon>Pentapetalae</taxon>
        <taxon>rosids</taxon>
        <taxon>fabids</taxon>
        <taxon>Fabales</taxon>
        <taxon>Fabaceae</taxon>
        <taxon>Papilionoideae</taxon>
        <taxon>50 kb inversion clade</taxon>
        <taxon>NPAAA clade</taxon>
        <taxon>indigoferoid/millettioid clade</taxon>
        <taxon>Phaseoleae</taxon>
        <taxon>Mucuna</taxon>
    </lineage>
</organism>
<evidence type="ECO:0000313" key="1">
    <source>
        <dbReference type="EMBL" id="RDX63410.1"/>
    </source>
</evidence>
<accession>A0A371EBJ5</accession>